<gene>
    <name evidence="4" type="ORF">CEY11_07480</name>
</gene>
<name>A0A225MSV5_9BURK</name>
<dbReference type="Gene3D" id="3.30.450.40">
    <property type="match status" value="1"/>
</dbReference>
<feature type="domain" description="HTH iclR-type" evidence="3">
    <location>
        <begin position="35"/>
        <end position="96"/>
    </location>
</feature>
<dbReference type="InterPro" id="IPR036390">
    <property type="entry name" value="WH_DNA-bd_sf"/>
</dbReference>
<dbReference type="PROSITE" id="PS51077">
    <property type="entry name" value="HTH_ICLR"/>
    <property type="match status" value="1"/>
</dbReference>
<evidence type="ECO:0000256" key="1">
    <source>
        <dbReference type="ARBA" id="ARBA00023015"/>
    </source>
</evidence>
<comment type="caution">
    <text evidence="4">The sequence shown here is derived from an EMBL/GenBank/DDBJ whole genome shotgun (WGS) entry which is preliminary data.</text>
</comment>
<dbReference type="PANTHER" id="PTHR30136">
    <property type="entry name" value="HELIX-TURN-HELIX TRANSCRIPTIONAL REGULATOR, ICLR FAMILY"/>
    <property type="match status" value="1"/>
</dbReference>
<dbReference type="GO" id="GO:0003677">
    <property type="term" value="F:DNA binding"/>
    <property type="evidence" value="ECO:0007669"/>
    <property type="project" value="InterPro"/>
</dbReference>
<keyword evidence="2" id="KW-0804">Transcription</keyword>
<keyword evidence="1" id="KW-0805">Transcription regulation</keyword>
<dbReference type="PANTHER" id="PTHR30136:SF24">
    <property type="entry name" value="HTH-TYPE TRANSCRIPTIONAL REPRESSOR ALLR"/>
    <property type="match status" value="1"/>
</dbReference>
<reference evidence="5" key="1">
    <citation type="submission" date="2017-06" db="EMBL/GenBank/DDBJ databases">
        <title>Herbaspirillum phytohormonus sp. nov., isolated from the root nodule of Robinia pseudoacacia in lead-zinc mine.</title>
        <authorList>
            <person name="Fan M."/>
            <person name="Lin Y."/>
        </authorList>
    </citation>
    <scope>NUCLEOTIDE SEQUENCE [LARGE SCALE GENOMIC DNA]</scope>
    <source>
        <strain evidence="5">SC-089</strain>
    </source>
</reference>
<dbReference type="AlphaFoldDB" id="A0A225MSV5"/>
<dbReference type="GO" id="GO:0003700">
    <property type="term" value="F:DNA-binding transcription factor activity"/>
    <property type="evidence" value="ECO:0007669"/>
    <property type="project" value="TreeGrafter"/>
</dbReference>
<dbReference type="GO" id="GO:0045892">
    <property type="term" value="P:negative regulation of DNA-templated transcription"/>
    <property type="evidence" value="ECO:0007669"/>
    <property type="project" value="TreeGrafter"/>
</dbReference>
<dbReference type="Pfam" id="PF09339">
    <property type="entry name" value="HTH_IclR"/>
    <property type="match status" value="1"/>
</dbReference>
<keyword evidence="5" id="KW-1185">Reference proteome</keyword>
<dbReference type="InterPro" id="IPR050707">
    <property type="entry name" value="HTH_MetabolicPath_Reg"/>
</dbReference>
<evidence type="ECO:0000313" key="4">
    <source>
        <dbReference type="EMBL" id="OWT64122.1"/>
    </source>
</evidence>
<dbReference type="InterPro" id="IPR005471">
    <property type="entry name" value="Tscrpt_reg_IclR_N"/>
</dbReference>
<evidence type="ECO:0000313" key="5">
    <source>
        <dbReference type="Proteomes" id="UP000214603"/>
    </source>
</evidence>
<evidence type="ECO:0000259" key="3">
    <source>
        <dbReference type="PROSITE" id="PS51077"/>
    </source>
</evidence>
<evidence type="ECO:0000256" key="2">
    <source>
        <dbReference type="ARBA" id="ARBA00023163"/>
    </source>
</evidence>
<organism evidence="4 5">
    <name type="scientific">Candidimonas nitroreducens</name>
    <dbReference type="NCBI Taxonomy" id="683354"/>
    <lineage>
        <taxon>Bacteria</taxon>
        <taxon>Pseudomonadati</taxon>
        <taxon>Pseudomonadota</taxon>
        <taxon>Betaproteobacteria</taxon>
        <taxon>Burkholderiales</taxon>
        <taxon>Alcaligenaceae</taxon>
        <taxon>Candidimonas</taxon>
    </lineage>
</organism>
<dbReference type="EMBL" id="NJIH01000003">
    <property type="protein sequence ID" value="OWT64122.1"/>
    <property type="molecule type" value="Genomic_DNA"/>
</dbReference>
<dbReference type="InterPro" id="IPR036388">
    <property type="entry name" value="WH-like_DNA-bd_sf"/>
</dbReference>
<dbReference type="Proteomes" id="UP000214603">
    <property type="component" value="Unassembled WGS sequence"/>
</dbReference>
<protein>
    <recommendedName>
        <fullName evidence="3">HTH iclR-type domain-containing protein</fullName>
    </recommendedName>
</protein>
<dbReference type="Gene3D" id="1.10.10.10">
    <property type="entry name" value="Winged helix-like DNA-binding domain superfamily/Winged helix DNA-binding domain"/>
    <property type="match status" value="1"/>
</dbReference>
<accession>A0A225MSV5</accession>
<dbReference type="InterPro" id="IPR029016">
    <property type="entry name" value="GAF-like_dom_sf"/>
</dbReference>
<dbReference type="SUPFAM" id="SSF46785">
    <property type="entry name" value="Winged helix' DNA-binding domain"/>
    <property type="match status" value="1"/>
</dbReference>
<sequence length="290" mass="31819">MYPWPRSVRITLSPYTIPVVASQSLFMTPAPRESSSTLSRALDILGMFSTAVPLVAVEDIMAHMGYTRSTAYRYIKELSDAGLVAPASAGSYSLGPRIVELERLMELTDPLYRAGRKVLEGQHCENNALLLHNVYDDKVLCIYKVGPDVLQQGNQHMTIRRARGIPFSLFQGAASLAMLPYLSAHRIRQTYLRSAAAIQAAGLGASWDEFRRKMAAIRRVGYATSRGQITPFVMGVGVPILLPEDKRLIGSLARACPAAAMPEEREAECAAELRVLAARIADEYAVAAHR</sequence>
<dbReference type="SMART" id="SM00346">
    <property type="entry name" value="HTH_ICLR"/>
    <property type="match status" value="1"/>
</dbReference>
<dbReference type="SUPFAM" id="SSF55781">
    <property type="entry name" value="GAF domain-like"/>
    <property type="match status" value="1"/>
</dbReference>
<proteinExistence type="predicted"/>